<keyword evidence="2" id="KW-1185">Reference proteome</keyword>
<reference evidence="1 2" key="1">
    <citation type="submission" date="2024-11" db="EMBL/GenBank/DDBJ databases">
        <title>Chromosome-level genome assembly of the freshwater bivalve Anodonta woodiana.</title>
        <authorList>
            <person name="Chen X."/>
        </authorList>
    </citation>
    <scope>NUCLEOTIDE SEQUENCE [LARGE SCALE GENOMIC DNA]</scope>
    <source>
        <strain evidence="1">MN2024</strain>
        <tissue evidence="1">Gills</tissue>
    </source>
</reference>
<dbReference type="AlphaFoldDB" id="A0ABD3WKD4"/>
<sequence>APVIHSLPNSTTIIETTMSETLLHSINVTDTSTNITCSMMTTGVPFLIKKIKNTIQWGIYLQNNPVLEASTQSVYNLSISCYDGIAADTEIFTVYITDNIPPTFTNI</sequence>
<dbReference type="Proteomes" id="UP001634394">
    <property type="component" value="Unassembled WGS sequence"/>
</dbReference>
<evidence type="ECO:0000313" key="1">
    <source>
        <dbReference type="EMBL" id="KAL3873976.1"/>
    </source>
</evidence>
<gene>
    <name evidence="1" type="ORF">ACJMK2_037050</name>
</gene>
<protein>
    <submittedName>
        <fullName evidence="1">Uncharacterized protein</fullName>
    </submittedName>
</protein>
<organism evidence="1 2">
    <name type="scientific">Sinanodonta woodiana</name>
    <name type="common">Chinese pond mussel</name>
    <name type="synonym">Anodonta woodiana</name>
    <dbReference type="NCBI Taxonomy" id="1069815"/>
    <lineage>
        <taxon>Eukaryota</taxon>
        <taxon>Metazoa</taxon>
        <taxon>Spiralia</taxon>
        <taxon>Lophotrochozoa</taxon>
        <taxon>Mollusca</taxon>
        <taxon>Bivalvia</taxon>
        <taxon>Autobranchia</taxon>
        <taxon>Heteroconchia</taxon>
        <taxon>Palaeoheterodonta</taxon>
        <taxon>Unionida</taxon>
        <taxon>Unionoidea</taxon>
        <taxon>Unionidae</taxon>
        <taxon>Unioninae</taxon>
        <taxon>Sinanodonta</taxon>
    </lineage>
</organism>
<feature type="non-terminal residue" evidence="1">
    <location>
        <position position="1"/>
    </location>
</feature>
<dbReference type="EMBL" id="JBJQND010000006">
    <property type="protein sequence ID" value="KAL3873976.1"/>
    <property type="molecule type" value="Genomic_DNA"/>
</dbReference>
<accession>A0ABD3WKD4</accession>
<evidence type="ECO:0000313" key="2">
    <source>
        <dbReference type="Proteomes" id="UP001634394"/>
    </source>
</evidence>
<comment type="caution">
    <text evidence="1">The sequence shown here is derived from an EMBL/GenBank/DDBJ whole genome shotgun (WGS) entry which is preliminary data.</text>
</comment>
<proteinExistence type="predicted"/>
<name>A0ABD3WKD4_SINWO</name>
<feature type="non-terminal residue" evidence="1">
    <location>
        <position position="107"/>
    </location>
</feature>